<organism evidence="8 9">
    <name type="scientific">Orrella marina</name>
    <dbReference type="NCBI Taxonomy" id="2163011"/>
    <lineage>
        <taxon>Bacteria</taxon>
        <taxon>Pseudomonadati</taxon>
        <taxon>Pseudomonadota</taxon>
        <taxon>Betaproteobacteria</taxon>
        <taxon>Burkholderiales</taxon>
        <taxon>Alcaligenaceae</taxon>
        <taxon>Orrella</taxon>
    </lineage>
</organism>
<dbReference type="Gene3D" id="1.10.472.20">
    <property type="entry name" value="Nitrile hydratase, beta subunit"/>
    <property type="match status" value="1"/>
</dbReference>
<keyword evidence="3 5" id="KW-0456">Lyase</keyword>
<dbReference type="Proteomes" id="UP000244571">
    <property type="component" value="Chromosome"/>
</dbReference>
<dbReference type="RefSeq" id="WP_108620623.1">
    <property type="nucleotide sequence ID" value="NZ_CP028901.1"/>
</dbReference>
<dbReference type="SUPFAM" id="SSF50090">
    <property type="entry name" value="Electron transport accessory proteins"/>
    <property type="match status" value="1"/>
</dbReference>
<evidence type="ECO:0000256" key="4">
    <source>
        <dbReference type="ARBA" id="ARBA00044877"/>
    </source>
</evidence>
<proteinExistence type="inferred from homology"/>
<comment type="function">
    <text evidence="1 5">NHase catalyzes the hydration of various nitrile compounds to the corresponding amides.</text>
</comment>
<reference evidence="8 9" key="1">
    <citation type="submission" date="2018-04" db="EMBL/GenBank/DDBJ databases">
        <title>Bordetella sp. HZ20 isolated from seawater.</title>
        <authorList>
            <person name="Sun C."/>
        </authorList>
    </citation>
    <scope>NUCLEOTIDE SEQUENCE [LARGE SCALE GENOMIC DNA]</scope>
    <source>
        <strain evidence="8 9">HZ20</strain>
    </source>
</reference>
<dbReference type="Pfam" id="PF02211">
    <property type="entry name" value="NHase_beta_C"/>
    <property type="match status" value="1"/>
</dbReference>
<dbReference type="InterPro" id="IPR042262">
    <property type="entry name" value="CN_hydtase_beta_C"/>
</dbReference>
<dbReference type="InterPro" id="IPR008990">
    <property type="entry name" value="Elect_transpt_acc-like_dom_sf"/>
</dbReference>
<evidence type="ECO:0000313" key="8">
    <source>
        <dbReference type="EMBL" id="AWB33194.1"/>
    </source>
</evidence>
<accession>A0A2R4XHI2</accession>
<dbReference type="AlphaFoldDB" id="A0A2R4XHI2"/>
<evidence type="ECO:0000259" key="6">
    <source>
        <dbReference type="Pfam" id="PF02211"/>
    </source>
</evidence>
<name>A0A2R4XHI2_9BURK</name>
<dbReference type="Gene3D" id="2.30.30.50">
    <property type="match status" value="1"/>
</dbReference>
<dbReference type="OrthoDB" id="3478924at2"/>
<evidence type="ECO:0000256" key="2">
    <source>
        <dbReference type="ARBA" id="ARBA00009098"/>
    </source>
</evidence>
<keyword evidence="9" id="KW-1185">Reference proteome</keyword>
<gene>
    <name evidence="8" type="primary">nthB</name>
    <name evidence="8" type="ORF">DBV39_05130</name>
</gene>
<protein>
    <recommendedName>
        <fullName evidence="5">Nitrile hydratase subunit beta</fullName>
        <shortName evidence="5">NHase</shortName>
        <ecNumber evidence="5">4.2.1.84</ecNumber>
    </recommendedName>
</protein>
<feature type="domain" description="Nitrile hydratase beta subunit-like N-terminal" evidence="7">
    <location>
        <begin position="1"/>
        <end position="97"/>
    </location>
</feature>
<comment type="catalytic activity">
    <reaction evidence="4 5">
        <text>an aliphatic primary amide = an aliphatic nitrile + H2O</text>
        <dbReference type="Rhea" id="RHEA:12673"/>
        <dbReference type="ChEBI" id="CHEBI:15377"/>
        <dbReference type="ChEBI" id="CHEBI:65285"/>
        <dbReference type="ChEBI" id="CHEBI:80291"/>
        <dbReference type="EC" id="4.2.1.84"/>
    </reaction>
</comment>
<dbReference type="InterPro" id="IPR024690">
    <property type="entry name" value="CN_hydtase_beta_dom_C"/>
</dbReference>
<evidence type="ECO:0000256" key="3">
    <source>
        <dbReference type="ARBA" id="ARBA00023239"/>
    </source>
</evidence>
<comment type="similarity">
    <text evidence="2 5">Belongs to the nitrile hydratase subunit beta family.</text>
</comment>
<evidence type="ECO:0000313" key="9">
    <source>
        <dbReference type="Proteomes" id="UP000244571"/>
    </source>
</evidence>
<dbReference type="EMBL" id="CP028901">
    <property type="protein sequence ID" value="AWB33194.1"/>
    <property type="molecule type" value="Genomic_DNA"/>
</dbReference>
<evidence type="ECO:0000259" key="7">
    <source>
        <dbReference type="Pfam" id="PF21006"/>
    </source>
</evidence>
<dbReference type="GO" id="GO:0046914">
    <property type="term" value="F:transition metal ion binding"/>
    <property type="evidence" value="ECO:0007669"/>
    <property type="project" value="InterPro"/>
</dbReference>
<dbReference type="KEGG" id="boz:DBV39_05130"/>
<dbReference type="InterPro" id="IPR049054">
    <property type="entry name" value="CN_hydtase_beta-like_N"/>
</dbReference>
<dbReference type="NCBIfam" id="TIGR03888">
    <property type="entry name" value="nitrile_beta"/>
    <property type="match status" value="1"/>
</dbReference>
<dbReference type="PIRSF" id="PIRSF001427">
    <property type="entry name" value="NHase_beta"/>
    <property type="match status" value="1"/>
</dbReference>
<dbReference type="GO" id="GO:0018822">
    <property type="term" value="F:nitrile hydratase activity"/>
    <property type="evidence" value="ECO:0007669"/>
    <property type="project" value="UniProtKB-EC"/>
</dbReference>
<dbReference type="InterPro" id="IPR003168">
    <property type="entry name" value="Nitrile_hydratase_bsu"/>
</dbReference>
<evidence type="ECO:0000256" key="5">
    <source>
        <dbReference type="PIRNR" id="PIRNR001427"/>
    </source>
</evidence>
<feature type="domain" description="Nitrile hydratase beta subunit" evidence="6">
    <location>
        <begin position="121"/>
        <end position="214"/>
    </location>
</feature>
<evidence type="ECO:0000256" key="1">
    <source>
        <dbReference type="ARBA" id="ARBA00004042"/>
    </source>
</evidence>
<sequence length="220" mass="24957">MNNVHDMGGMQGFGPIPLEENEPVFHADWERRAFALTVAMNTAKQWNIDTSRSLRESLPPLRYLSNTYYQIWLDGLERLLLHTSMVSTEELATRKAAGPGLPGVQTLRAEEFPEALKRGWPSERPATTPARFALGDQVRTIEFSPRTHTRLPRYCRDKVGTITQVLGVHVFPDKNAIGPDEPQWMYTVEFDGRTLWGPDTTADSVSLNCWEPYLLPETQS</sequence>
<dbReference type="Pfam" id="PF21006">
    <property type="entry name" value="NHase_beta_N"/>
    <property type="match status" value="1"/>
</dbReference>
<dbReference type="EC" id="4.2.1.84" evidence="5"/>